<dbReference type="SUPFAM" id="SSF75217">
    <property type="entry name" value="alpha/beta knot"/>
    <property type="match status" value="1"/>
</dbReference>
<comment type="subcellular location">
    <subcellularLocation>
        <location evidence="5">Cytoplasm</location>
    </subcellularLocation>
</comment>
<evidence type="ECO:0000256" key="5">
    <source>
        <dbReference type="HAMAP-Rule" id="MF_00587"/>
    </source>
</evidence>
<proteinExistence type="inferred from homology"/>
<comment type="similarity">
    <text evidence="5">Belongs to the methyltransferase superfamily. TrmY family.</text>
</comment>
<keyword evidence="3 5" id="KW-0808">Transferase</keyword>
<evidence type="ECO:0000256" key="4">
    <source>
        <dbReference type="ARBA" id="ARBA00022691"/>
    </source>
</evidence>
<feature type="binding site" evidence="5">
    <location>
        <position position="156"/>
    </location>
    <ligand>
        <name>S-adenosyl-L-methionine</name>
        <dbReference type="ChEBI" id="CHEBI:59789"/>
    </ligand>
</feature>
<dbReference type="InterPro" id="IPR007158">
    <property type="entry name" value="TrmY"/>
</dbReference>
<keyword evidence="4 5" id="KW-0949">S-adenosyl-L-methionine</keyword>
<dbReference type="HAMAP" id="MF_00587">
    <property type="entry name" value="tRNA_methyltr_TrmY"/>
    <property type="match status" value="1"/>
</dbReference>
<comment type="caution">
    <text evidence="6">The sequence shown here is derived from an EMBL/GenBank/DDBJ whole genome shotgun (WGS) entry which is preliminary data.</text>
</comment>
<dbReference type="PANTHER" id="PTHR40703">
    <property type="entry name" value="TRNA (PSEUDOURIDINE(54)-N(1))-METHYLTRANSFERASE"/>
    <property type="match status" value="1"/>
</dbReference>
<dbReference type="EC" id="2.1.1.-" evidence="5"/>
<evidence type="ECO:0000256" key="1">
    <source>
        <dbReference type="ARBA" id="ARBA00022490"/>
    </source>
</evidence>
<keyword evidence="7" id="KW-1185">Reference proteome</keyword>
<dbReference type="InterPro" id="IPR029026">
    <property type="entry name" value="tRNA_m1G_MTases_N"/>
</dbReference>
<organism evidence="6 7">
    <name type="scientific">Novilysobacter erysipheiresistens</name>
    <dbReference type="NCBI Taxonomy" id="1749332"/>
    <lineage>
        <taxon>Bacteria</taxon>
        <taxon>Pseudomonadati</taxon>
        <taxon>Pseudomonadota</taxon>
        <taxon>Gammaproteobacteria</taxon>
        <taxon>Lysobacterales</taxon>
        <taxon>Lysobacteraceae</taxon>
        <taxon>Novilysobacter</taxon>
    </lineage>
</organism>
<dbReference type="Gene3D" id="3.40.1280.10">
    <property type="match status" value="1"/>
</dbReference>
<accession>A0ABU7YW38</accession>
<reference evidence="6 7" key="1">
    <citation type="journal article" date="2016" name="Int. J. Syst. Evol. Microbiol.">
        <title>Lysobacter erysipheiresistens sp. nov., an antagonist of powdery mildew, isolated from tobacco-cultivated soil.</title>
        <authorList>
            <person name="Xie B."/>
            <person name="Li T."/>
            <person name="Lin X."/>
            <person name="Wang C.J."/>
            <person name="Chen Y.J."/>
            <person name="Liu W.J."/>
            <person name="Zhao Z.W."/>
        </authorList>
    </citation>
    <scope>NUCLEOTIDE SEQUENCE [LARGE SCALE GENOMIC DNA]</scope>
    <source>
        <strain evidence="6 7">RS-LYSO-3</strain>
    </source>
</reference>
<dbReference type="EMBL" id="JAXGFP010000002">
    <property type="protein sequence ID" value="MEG3183130.1"/>
    <property type="molecule type" value="Genomic_DNA"/>
</dbReference>
<sequence length="221" mass="24792">MRIVPEIGLDHLSDFDMQFVDNHPMRTFVLRARAAPTDSARLLASVGTDAHAEILAHTLMNAIFVAQSHRPDVVVYLVLESTQDFSRTIRFDANAMHDIGGFNEQALLGKIAKALDASRGMSKEETRPVEPGVIVRTVSFERLVQELAEDHQLFVMDRKGAPIRGQAFDGNPCFLLTDHIPMPKKTFHSLDRLGVTRITLGRTMLFASQCVVLIHYELDQR</sequence>
<dbReference type="NCBIfam" id="NF002560">
    <property type="entry name" value="PRK02135.1"/>
    <property type="match status" value="1"/>
</dbReference>
<evidence type="ECO:0000313" key="7">
    <source>
        <dbReference type="Proteomes" id="UP001355056"/>
    </source>
</evidence>
<evidence type="ECO:0000256" key="2">
    <source>
        <dbReference type="ARBA" id="ARBA00022603"/>
    </source>
</evidence>
<evidence type="ECO:0000256" key="3">
    <source>
        <dbReference type="ARBA" id="ARBA00022679"/>
    </source>
</evidence>
<gene>
    <name evidence="6" type="primary">trmY</name>
    <name evidence="6" type="ORF">SNE34_03765</name>
</gene>
<feature type="binding site" evidence="5">
    <location>
        <position position="210"/>
    </location>
    <ligand>
        <name>S-adenosyl-L-methionine</name>
        <dbReference type="ChEBI" id="CHEBI:59789"/>
    </ligand>
</feature>
<protein>
    <recommendedName>
        <fullName evidence="5">Putative pseudouridine methyltransferase</fullName>
        <ecNumber evidence="5">2.1.1.-</ecNumber>
    </recommendedName>
</protein>
<name>A0ABU7YW38_9GAMM</name>
<dbReference type="CDD" id="cd18087">
    <property type="entry name" value="TrmY-like"/>
    <property type="match status" value="1"/>
</dbReference>
<dbReference type="InterPro" id="IPR029028">
    <property type="entry name" value="Alpha/beta_knot_MTases"/>
</dbReference>
<evidence type="ECO:0000313" key="6">
    <source>
        <dbReference type="EMBL" id="MEG3183130.1"/>
    </source>
</evidence>
<keyword evidence="1 5" id="KW-0963">Cytoplasm</keyword>
<dbReference type="PANTHER" id="PTHR40703:SF1">
    <property type="entry name" value="TRNA (PSEUDOURIDINE(54)-N(1))-METHYLTRANSFERASE"/>
    <property type="match status" value="1"/>
</dbReference>
<comment type="caution">
    <text evidence="5">Lacks conserved residue(s) required for the propagation of feature annotation.</text>
</comment>
<keyword evidence="2 5" id="KW-0489">Methyltransferase</keyword>
<dbReference type="Pfam" id="PF04013">
    <property type="entry name" value="Methyltrn_RNA_2"/>
    <property type="match status" value="1"/>
</dbReference>
<dbReference type="Proteomes" id="UP001355056">
    <property type="component" value="Unassembled WGS sequence"/>
</dbReference>
<dbReference type="RefSeq" id="WP_332614873.1">
    <property type="nucleotide sequence ID" value="NZ_JAXGFP010000002.1"/>
</dbReference>